<feature type="compositionally biased region" description="Basic and acidic residues" evidence="1">
    <location>
        <begin position="13"/>
        <end position="77"/>
    </location>
</feature>
<feature type="region of interest" description="Disordered" evidence="1">
    <location>
        <begin position="158"/>
        <end position="200"/>
    </location>
</feature>
<dbReference type="KEGG" id="vg:79412967"/>
<evidence type="ECO:0000313" key="3">
    <source>
        <dbReference type="Proteomes" id="UP001211688"/>
    </source>
</evidence>
<name>A0A9Y1HTQ6_9CAUD</name>
<evidence type="ECO:0000256" key="1">
    <source>
        <dbReference type="SAM" id="MobiDB-lite"/>
    </source>
</evidence>
<feature type="region of interest" description="Disordered" evidence="1">
    <location>
        <begin position="1"/>
        <end position="89"/>
    </location>
</feature>
<organism evidence="2 3">
    <name type="scientific">Pseudomonas phage MiCath</name>
    <dbReference type="NCBI Taxonomy" id="3003729"/>
    <lineage>
        <taxon>Viruses</taxon>
        <taxon>Duplodnaviria</taxon>
        <taxon>Heunggongvirae</taxon>
        <taxon>Uroviricota</taxon>
        <taxon>Caudoviricetes</taxon>
        <taxon>Queuovirinae</taxon>
        <taxon>Micathvirus</taxon>
        <taxon>Micathvirus micath</taxon>
    </lineage>
</organism>
<reference evidence="2" key="1">
    <citation type="submission" date="2022-11" db="EMBL/GenBank/DDBJ databases">
        <authorList>
            <person name="Jaryenneh J.D."/>
            <person name="Schoeniger J.S."/>
            <person name="Mageeney C.M."/>
        </authorList>
    </citation>
    <scope>NUCLEOTIDE SEQUENCE</scope>
</reference>
<evidence type="ECO:0000313" key="2">
    <source>
        <dbReference type="EMBL" id="WAX22405.1"/>
    </source>
</evidence>
<dbReference type="Proteomes" id="UP001211688">
    <property type="component" value="Segment"/>
</dbReference>
<proteinExistence type="predicted"/>
<accession>A0A9Y1HTQ6</accession>
<sequence>MATEKTPEQIAAEEEKARKAEAKRVKDAEAAKKKEDAEAKKAAKKAEADAKKEAKAKEKEAKDKAKADAKAAREAARMPEANGVRRPKPETACGKAWAIFDELSAKRGEPCAIGDALEIAKEKGLNAGNVRCEYAAWRKYYGVSGRVEKEGAEEARKAAEAEKQKKADEAAAKKAEKAREEQAKKEAKQKGADAGAGKTE</sequence>
<dbReference type="RefSeq" id="YP_010719827.1">
    <property type="nucleotide sequence ID" value="NC_072502.1"/>
</dbReference>
<feature type="compositionally biased region" description="Basic and acidic residues" evidence="1">
    <location>
        <begin position="158"/>
        <end position="191"/>
    </location>
</feature>
<protein>
    <submittedName>
        <fullName evidence="2">Uncharacterized protein</fullName>
    </submittedName>
</protein>
<keyword evidence="3" id="KW-1185">Reference proteome</keyword>
<dbReference type="EMBL" id="OP882271">
    <property type="protein sequence ID" value="WAX22405.1"/>
    <property type="molecule type" value="Genomic_DNA"/>
</dbReference>
<dbReference type="GeneID" id="79412967"/>